<sequence length="252" mass="28336">MSAFIFDVDGTLAETERYGHRVAFNRAFADAGLNWYWSESLYGKLLSISGGKERLHHFLTHYVSNSESIANQEQLVKQLHAAKRHHYHYILHNGEIGLRPGVKRFLKEAYQTGMRLAIATTSSLESVNLLLATNLGEAYQSYFEIIAAGDIVPQKKPAPDIYQYVLDKMALSPQAALAFEDSQQGLKAATMAKIKTVITVNHYTLDQDFSDAVLVLDHLGEPDDRAFTIYNAAFSVHQSYFDLNLAKQLLQH</sequence>
<dbReference type="STRING" id="13035.Dacsa_0200"/>
<evidence type="ECO:0000313" key="1">
    <source>
        <dbReference type="EMBL" id="AFZ49014.1"/>
    </source>
</evidence>
<dbReference type="InterPro" id="IPR041492">
    <property type="entry name" value="HAD_2"/>
</dbReference>
<proteinExistence type="predicted"/>
<name>K9YQ49_DACS8</name>
<dbReference type="PATRIC" id="fig|13035.3.peg.231"/>
<evidence type="ECO:0000313" key="2">
    <source>
        <dbReference type="Proteomes" id="UP000010482"/>
    </source>
</evidence>
<dbReference type="InterPro" id="IPR006439">
    <property type="entry name" value="HAD-SF_hydro_IA"/>
</dbReference>
<dbReference type="OrthoDB" id="9797743at2"/>
<dbReference type="RefSeq" id="WP_015228027.1">
    <property type="nucleotide sequence ID" value="NC_019780.1"/>
</dbReference>
<dbReference type="InterPro" id="IPR044999">
    <property type="entry name" value="CbbY-like"/>
</dbReference>
<dbReference type="HOGENOM" id="CLU_045011_0_2_3"/>
<dbReference type="InterPro" id="IPR036412">
    <property type="entry name" value="HAD-like_sf"/>
</dbReference>
<accession>K9YQ49</accession>
<dbReference type="AlphaFoldDB" id="K9YQ49"/>
<dbReference type="PANTHER" id="PTHR42896:SF2">
    <property type="entry name" value="CBBY-LIKE PROTEIN"/>
    <property type="match status" value="1"/>
</dbReference>
<dbReference type="SFLD" id="SFLDS00003">
    <property type="entry name" value="Haloacid_Dehalogenase"/>
    <property type="match status" value="1"/>
</dbReference>
<dbReference type="PANTHER" id="PTHR42896">
    <property type="entry name" value="XYLULOSE-1,5-BISPHOSPHATE (XUBP) PHOSPHATASE"/>
    <property type="match status" value="1"/>
</dbReference>
<dbReference type="EMBL" id="CP003944">
    <property type="protein sequence ID" value="AFZ49014.1"/>
    <property type="molecule type" value="Genomic_DNA"/>
</dbReference>
<gene>
    <name evidence="1" type="ORF">Dacsa_0200</name>
</gene>
<dbReference type="GO" id="GO:0016787">
    <property type="term" value="F:hydrolase activity"/>
    <property type="evidence" value="ECO:0007669"/>
    <property type="project" value="InterPro"/>
</dbReference>
<dbReference type="KEGG" id="dsl:Dacsa_0200"/>
<dbReference type="Gene3D" id="3.40.50.1000">
    <property type="entry name" value="HAD superfamily/HAD-like"/>
    <property type="match status" value="1"/>
</dbReference>
<keyword evidence="2" id="KW-1185">Reference proteome</keyword>
<protein>
    <submittedName>
        <fullName evidence="1">Haloacid dehalogenase superfamily protein, subfamily IA, variant 3 with third motif having DD or ED</fullName>
    </submittedName>
</protein>
<dbReference type="Gene3D" id="1.10.150.240">
    <property type="entry name" value="Putative phosphatase, domain 2"/>
    <property type="match status" value="1"/>
</dbReference>
<dbReference type="SUPFAM" id="SSF56784">
    <property type="entry name" value="HAD-like"/>
    <property type="match status" value="1"/>
</dbReference>
<dbReference type="Pfam" id="PF13419">
    <property type="entry name" value="HAD_2"/>
    <property type="match status" value="1"/>
</dbReference>
<dbReference type="InterPro" id="IPR023198">
    <property type="entry name" value="PGP-like_dom2"/>
</dbReference>
<organism evidence="1 2">
    <name type="scientific">Dactylococcopsis salina (strain PCC 8305)</name>
    <name type="common">Myxobactron salinum</name>
    <dbReference type="NCBI Taxonomy" id="13035"/>
    <lineage>
        <taxon>Bacteria</taxon>
        <taxon>Bacillati</taxon>
        <taxon>Cyanobacteriota</taxon>
        <taxon>Cyanophyceae</taxon>
        <taxon>Nodosilineales</taxon>
        <taxon>Cymatolegaceae</taxon>
        <taxon>Dactylococcopsis</taxon>
    </lineage>
</organism>
<dbReference type="Proteomes" id="UP000010482">
    <property type="component" value="Chromosome"/>
</dbReference>
<dbReference type="eggNOG" id="COG0637">
    <property type="taxonomic scope" value="Bacteria"/>
</dbReference>
<dbReference type="NCBIfam" id="TIGR01509">
    <property type="entry name" value="HAD-SF-IA-v3"/>
    <property type="match status" value="1"/>
</dbReference>
<dbReference type="PRINTS" id="PR00413">
    <property type="entry name" value="HADHALOGNASE"/>
</dbReference>
<dbReference type="SFLD" id="SFLDF00035">
    <property type="entry name" value="phosphoglycolate_phosphatase"/>
    <property type="match status" value="1"/>
</dbReference>
<dbReference type="SFLD" id="SFLDG01129">
    <property type="entry name" value="C1.5:_HAD__Beta-PGM__Phosphata"/>
    <property type="match status" value="1"/>
</dbReference>
<dbReference type="InterPro" id="IPR023214">
    <property type="entry name" value="HAD_sf"/>
</dbReference>
<reference evidence="1" key="1">
    <citation type="submission" date="2012-04" db="EMBL/GenBank/DDBJ databases">
        <title>Finished genome of Dactylococcopsis salina PCC 8305.</title>
        <authorList>
            <consortium name="US DOE Joint Genome Institute"/>
            <person name="Gugger M."/>
            <person name="Coursin T."/>
            <person name="Rippka R."/>
            <person name="Tandeau De Marsac N."/>
            <person name="Huntemann M."/>
            <person name="Wei C.-L."/>
            <person name="Han J."/>
            <person name="Detter J.C."/>
            <person name="Han C."/>
            <person name="Tapia R."/>
            <person name="Daligault H."/>
            <person name="Chen A."/>
            <person name="Krypides N."/>
            <person name="Mavromatis K."/>
            <person name="Markowitz V."/>
            <person name="Szeto E."/>
            <person name="Ivanova N."/>
            <person name="Ovchinnikova G."/>
            <person name="Pagani I."/>
            <person name="Pati A."/>
            <person name="Goodwin L."/>
            <person name="Peters L."/>
            <person name="Pitluck S."/>
            <person name="Woyke T."/>
            <person name="Kerfeld C."/>
        </authorList>
    </citation>
    <scope>NUCLEOTIDE SEQUENCE [LARGE SCALE GENOMIC DNA]</scope>
    <source>
        <strain evidence="1">PCC 8305</strain>
    </source>
</reference>
<dbReference type="SFLD" id="SFLDG01135">
    <property type="entry name" value="C1.5.6:_HAD__Beta-PGM__Phospha"/>
    <property type="match status" value="1"/>
</dbReference>